<gene>
    <name evidence="3" type="ORF">G5C65_10070</name>
</gene>
<dbReference type="Proteomes" id="UP000477722">
    <property type="component" value="Unassembled WGS sequence"/>
</dbReference>
<dbReference type="InterPro" id="IPR002059">
    <property type="entry name" value="CSP_DNA-bd"/>
</dbReference>
<dbReference type="SMART" id="SM00357">
    <property type="entry name" value="CSP"/>
    <property type="match status" value="1"/>
</dbReference>
<evidence type="ECO:0000256" key="1">
    <source>
        <dbReference type="SAM" id="MobiDB-lite"/>
    </source>
</evidence>
<comment type="caution">
    <text evidence="3">The sequence shown here is derived from an EMBL/GenBank/DDBJ whole genome shotgun (WGS) entry which is preliminary data.</text>
</comment>
<dbReference type="AlphaFoldDB" id="A0A6G4WTU3"/>
<evidence type="ECO:0000259" key="2">
    <source>
        <dbReference type="PROSITE" id="PS51857"/>
    </source>
</evidence>
<dbReference type="Gene3D" id="2.40.50.140">
    <property type="entry name" value="Nucleic acid-binding proteins"/>
    <property type="match status" value="1"/>
</dbReference>
<dbReference type="RefSeq" id="WP_165298395.1">
    <property type="nucleotide sequence ID" value="NZ_JAAKZZ010000072.1"/>
</dbReference>
<sequence>MAVGRLLRFDEARGYGFIRPQGGGVDVFMHANDFEGPREALVPGTMVEFEFEEGDRGLRAVAAHAVAEPPAGADEAPQPLRTETKPQASQVVQSQPQSQPRVHGSEPLSLSEFMREVTDKLIVGAPTATGMQIAQIRKCFGDVARSHGWVLD</sequence>
<dbReference type="PRINTS" id="PR00050">
    <property type="entry name" value="COLDSHOCK"/>
</dbReference>
<protein>
    <submittedName>
        <fullName evidence="3">Cold shock domain-containing protein</fullName>
    </submittedName>
</protein>
<name>A0A6G4WTU3_9ACTN</name>
<dbReference type="EMBL" id="JAAKZZ010000072">
    <property type="protein sequence ID" value="NGO68696.1"/>
    <property type="molecule type" value="Genomic_DNA"/>
</dbReference>
<dbReference type="SUPFAM" id="SSF50249">
    <property type="entry name" value="Nucleic acid-binding proteins"/>
    <property type="match status" value="1"/>
</dbReference>
<feature type="domain" description="CSD" evidence="2">
    <location>
        <begin position="1"/>
        <end position="67"/>
    </location>
</feature>
<dbReference type="GO" id="GO:0003676">
    <property type="term" value="F:nucleic acid binding"/>
    <property type="evidence" value="ECO:0007669"/>
    <property type="project" value="InterPro"/>
</dbReference>
<organism evidence="3 4">
    <name type="scientific">Streptomyces boncukensis</name>
    <dbReference type="NCBI Taxonomy" id="2711219"/>
    <lineage>
        <taxon>Bacteria</taxon>
        <taxon>Bacillati</taxon>
        <taxon>Actinomycetota</taxon>
        <taxon>Actinomycetes</taxon>
        <taxon>Kitasatosporales</taxon>
        <taxon>Streptomycetaceae</taxon>
        <taxon>Streptomyces</taxon>
    </lineage>
</organism>
<dbReference type="InterPro" id="IPR012340">
    <property type="entry name" value="NA-bd_OB-fold"/>
</dbReference>
<dbReference type="Pfam" id="PF00313">
    <property type="entry name" value="CSD"/>
    <property type="match status" value="1"/>
</dbReference>
<reference evidence="3 4" key="1">
    <citation type="submission" date="2020-02" db="EMBL/GenBank/DDBJ databases">
        <title>Whole-genome analyses of novel actinobacteria.</title>
        <authorList>
            <person name="Sahin N."/>
            <person name="Tatar D."/>
        </authorList>
    </citation>
    <scope>NUCLEOTIDE SEQUENCE [LARGE SCALE GENOMIC DNA]</scope>
    <source>
        <strain evidence="3 4">SB3404</strain>
    </source>
</reference>
<feature type="compositionally biased region" description="Low complexity" evidence="1">
    <location>
        <begin position="86"/>
        <end position="102"/>
    </location>
</feature>
<evidence type="ECO:0000313" key="4">
    <source>
        <dbReference type="Proteomes" id="UP000477722"/>
    </source>
</evidence>
<proteinExistence type="predicted"/>
<accession>A0A6G4WTU3</accession>
<dbReference type="PROSITE" id="PS51857">
    <property type="entry name" value="CSD_2"/>
    <property type="match status" value="1"/>
</dbReference>
<dbReference type="InterPro" id="IPR011129">
    <property type="entry name" value="CSD"/>
</dbReference>
<keyword evidence="4" id="KW-1185">Reference proteome</keyword>
<feature type="region of interest" description="Disordered" evidence="1">
    <location>
        <begin position="68"/>
        <end position="106"/>
    </location>
</feature>
<dbReference type="CDD" id="cd04458">
    <property type="entry name" value="CSP_CDS"/>
    <property type="match status" value="1"/>
</dbReference>
<evidence type="ECO:0000313" key="3">
    <source>
        <dbReference type="EMBL" id="NGO68696.1"/>
    </source>
</evidence>